<evidence type="ECO:0000313" key="2">
    <source>
        <dbReference type="EMBL" id="EDY21626.1"/>
    </source>
</evidence>
<dbReference type="Proteomes" id="UP000005824">
    <property type="component" value="Unassembled WGS sequence"/>
</dbReference>
<dbReference type="InterPro" id="IPR013324">
    <property type="entry name" value="RNA_pol_sigma_r3/r4-like"/>
</dbReference>
<organism evidence="2 3">
    <name type="scientific">Chthoniobacter flavus Ellin428</name>
    <dbReference type="NCBI Taxonomy" id="497964"/>
    <lineage>
        <taxon>Bacteria</taxon>
        <taxon>Pseudomonadati</taxon>
        <taxon>Verrucomicrobiota</taxon>
        <taxon>Spartobacteria</taxon>
        <taxon>Chthoniobacterales</taxon>
        <taxon>Chthoniobacteraceae</taxon>
        <taxon>Chthoniobacter</taxon>
    </lineage>
</organism>
<feature type="region of interest" description="Disordered" evidence="1">
    <location>
        <begin position="1"/>
        <end position="21"/>
    </location>
</feature>
<dbReference type="RefSeq" id="WP_006978198.1">
    <property type="nucleotide sequence ID" value="NZ_ABVL01000002.1"/>
</dbReference>
<dbReference type="STRING" id="497964.CfE428DRAFT_0871"/>
<evidence type="ECO:0000256" key="1">
    <source>
        <dbReference type="SAM" id="MobiDB-lite"/>
    </source>
</evidence>
<protein>
    <recommendedName>
        <fullName evidence="4">RNA polymerase sigma-70 region 4 domain-containing protein</fullName>
    </recommendedName>
</protein>
<gene>
    <name evidence="2" type="ORF">CfE428DRAFT_0871</name>
</gene>
<comment type="caution">
    <text evidence="2">The sequence shown here is derived from an EMBL/GenBank/DDBJ whole genome shotgun (WGS) entry which is preliminary data.</text>
</comment>
<reference evidence="2 3" key="1">
    <citation type="journal article" date="2011" name="J. Bacteriol.">
        <title>Genome sequence of Chthoniobacter flavus Ellin428, an aerobic heterotrophic soil bacterium.</title>
        <authorList>
            <person name="Kant R."/>
            <person name="van Passel M.W."/>
            <person name="Palva A."/>
            <person name="Lucas S."/>
            <person name="Lapidus A."/>
            <person name="Glavina Del Rio T."/>
            <person name="Dalin E."/>
            <person name="Tice H."/>
            <person name="Bruce D."/>
            <person name="Goodwin L."/>
            <person name="Pitluck S."/>
            <person name="Larimer F.W."/>
            <person name="Land M.L."/>
            <person name="Hauser L."/>
            <person name="Sangwan P."/>
            <person name="de Vos W.M."/>
            <person name="Janssen P.H."/>
            <person name="Smidt H."/>
        </authorList>
    </citation>
    <scope>NUCLEOTIDE SEQUENCE [LARGE SCALE GENOMIC DNA]</scope>
    <source>
        <strain evidence="2 3">Ellin428</strain>
    </source>
</reference>
<dbReference type="InParanoid" id="B4CW34"/>
<keyword evidence="3" id="KW-1185">Reference proteome</keyword>
<dbReference type="SUPFAM" id="SSF88659">
    <property type="entry name" value="Sigma3 and sigma4 domains of RNA polymerase sigma factors"/>
    <property type="match status" value="1"/>
</dbReference>
<dbReference type="AlphaFoldDB" id="B4CW34"/>
<name>B4CW34_9BACT</name>
<feature type="compositionally biased region" description="Basic residues" evidence="1">
    <location>
        <begin position="1"/>
        <end position="18"/>
    </location>
</feature>
<proteinExistence type="predicted"/>
<feature type="compositionally biased region" description="Basic residues" evidence="1">
    <location>
        <begin position="145"/>
        <end position="159"/>
    </location>
</feature>
<dbReference type="EMBL" id="ABVL01000002">
    <property type="protein sequence ID" value="EDY21626.1"/>
    <property type="molecule type" value="Genomic_DNA"/>
</dbReference>
<accession>B4CW34</accession>
<sequence length="159" mass="18424">MKKNGKKTAGKRGRRPVHTKRDLEIVRMHIQGVVHPQIAEQYGITRERVRQIVANHDQEPRRIFQRRRRAENDAQQAVESRQRKQKREARLQALSAAWKRGASISEIAEEFGISTPNAANALISYRRKRHPSLFPLRKPWVSAHRTPKSRTKSKTGKAI</sequence>
<evidence type="ECO:0000313" key="3">
    <source>
        <dbReference type="Proteomes" id="UP000005824"/>
    </source>
</evidence>
<evidence type="ECO:0008006" key="4">
    <source>
        <dbReference type="Google" id="ProtNLM"/>
    </source>
</evidence>
<feature type="region of interest" description="Disordered" evidence="1">
    <location>
        <begin position="136"/>
        <end position="159"/>
    </location>
</feature>
<feature type="region of interest" description="Disordered" evidence="1">
    <location>
        <begin position="57"/>
        <end position="86"/>
    </location>
</feature>